<dbReference type="PROSITE" id="PS51747">
    <property type="entry name" value="CYT_DCMP_DEAMINASES_2"/>
    <property type="match status" value="1"/>
</dbReference>
<reference evidence="5" key="1">
    <citation type="journal article" date="2021" name="Genome Biol. Evol.">
        <title>The assembled and annotated genome of the fairy-ring fungus Marasmius oreades.</title>
        <authorList>
            <person name="Hiltunen M."/>
            <person name="Ament-Velasquez S.L."/>
            <person name="Johannesson H."/>
        </authorList>
    </citation>
    <scope>NUCLEOTIDE SEQUENCE</scope>
    <source>
        <strain evidence="5">03SP1</strain>
    </source>
</reference>
<evidence type="ECO:0000313" key="6">
    <source>
        <dbReference type="Proteomes" id="UP001049176"/>
    </source>
</evidence>
<dbReference type="PROSITE" id="PS50280">
    <property type="entry name" value="SET"/>
    <property type="match status" value="1"/>
</dbReference>
<dbReference type="SMART" id="SM00317">
    <property type="entry name" value="SET"/>
    <property type="match status" value="1"/>
</dbReference>
<dbReference type="OrthoDB" id="3180714at2759"/>
<gene>
    <name evidence="5" type="ORF">E1B28_012536</name>
</gene>
<dbReference type="InterPro" id="IPR002125">
    <property type="entry name" value="CMP_dCMP_dom"/>
</dbReference>
<proteinExistence type="inferred from homology"/>
<evidence type="ECO:0000259" key="3">
    <source>
        <dbReference type="PROSITE" id="PS50280"/>
    </source>
</evidence>
<dbReference type="Proteomes" id="UP001049176">
    <property type="component" value="Chromosome 8"/>
</dbReference>
<dbReference type="Pfam" id="PF00383">
    <property type="entry name" value="dCMP_cyt_deam_1"/>
    <property type="match status" value="1"/>
</dbReference>
<evidence type="ECO:0000259" key="4">
    <source>
        <dbReference type="PROSITE" id="PS51747"/>
    </source>
</evidence>
<dbReference type="Pfam" id="PF00856">
    <property type="entry name" value="SET"/>
    <property type="match status" value="1"/>
</dbReference>
<dbReference type="GO" id="GO:0005634">
    <property type="term" value="C:nucleus"/>
    <property type="evidence" value="ECO:0007669"/>
    <property type="project" value="TreeGrafter"/>
</dbReference>
<dbReference type="InterPro" id="IPR016193">
    <property type="entry name" value="Cytidine_deaminase-like"/>
</dbReference>
<dbReference type="InterPro" id="IPR001214">
    <property type="entry name" value="SET_dom"/>
</dbReference>
<comment type="caution">
    <text evidence="5">The sequence shown here is derived from an EMBL/GenBank/DDBJ whole genome shotgun (WGS) entry which is preliminary data.</text>
</comment>
<dbReference type="SUPFAM" id="SSF82199">
    <property type="entry name" value="SET domain"/>
    <property type="match status" value="1"/>
</dbReference>
<dbReference type="Gene3D" id="2.170.270.10">
    <property type="entry name" value="SET domain"/>
    <property type="match status" value="1"/>
</dbReference>
<sequence length="479" mass="53323">MSSLFPPHHLDTSACRIGSSPGKGRGVFASQAIRQGTLIEISPVLFFSKDEYEKQYAVLDHYTFQWKDGRIALALGLGSLFNHSNKPNVSYTLDSDTESISYHTAHDVEPNEELLIFYDHELWFEQAEPTNASLSSPSEVDDGWGGLSVIDEEQPKTESLRNPFLCGDSDAIVEDELLPFTRIKPPPEEETLESIRTVPAWVVEIPDQRHITTLLTWLKKTGLDGPELGHLKRIRKQGDRATLLLSLSPIPPALPDDIMLPETYQIPVPISPALTSASLEWKSSFWPTHYTPRRKGEPESWTRGKCNWAWEAMGRAVSEARRALVDGELPVAAYVPPTFHEEDGAFIGRDTRTSTQHPLRHAVLNLVRALADNQGVQKSSPQTPVEGVATPGSRNGSNYLLNSRTIFLTHEPCVMCSMALLHSRVKEVFYLLPMRTTGGCGGLVCLPTLQGVNHRFEIFRWTLRGVNTRGLVINGNTDA</sequence>
<evidence type="ECO:0008006" key="7">
    <source>
        <dbReference type="Google" id="ProtNLM"/>
    </source>
</evidence>
<dbReference type="RefSeq" id="XP_043005025.1">
    <property type="nucleotide sequence ID" value="XM_043157657.1"/>
</dbReference>
<dbReference type="GO" id="GO:0005737">
    <property type="term" value="C:cytoplasm"/>
    <property type="evidence" value="ECO:0007669"/>
    <property type="project" value="TreeGrafter"/>
</dbReference>
<dbReference type="PANTHER" id="PTHR11079:SF156">
    <property type="entry name" value="INACTIVE TRNA-SPECIFIC ADENOSINE DEAMINASE-LIKE PROTEIN 3-RELATED"/>
    <property type="match status" value="1"/>
</dbReference>
<dbReference type="CDD" id="cd01285">
    <property type="entry name" value="nucleoside_deaminase"/>
    <property type="match status" value="1"/>
</dbReference>
<keyword evidence="1" id="KW-0819">tRNA processing</keyword>
<evidence type="ECO:0000256" key="2">
    <source>
        <dbReference type="ARBA" id="ARBA00038160"/>
    </source>
</evidence>
<accession>A0A9P7RRS5</accession>
<dbReference type="EMBL" id="CM032188">
    <property type="protein sequence ID" value="KAG7088554.1"/>
    <property type="molecule type" value="Genomic_DNA"/>
</dbReference>
<dbReference type="PANTHER" id="PTHR11079">
    <property type="entry name" value="CYTOSINE DEAMINASE FAMILY MEMBER"/>
    <property type="match status" value="1"/>
</dbReference>
<dbReference type="KEGG" id="more:E1B28_012536"/>
<comment type="similarity">
    <text evidence="2">Belongs to the cytidine and deoxycytidylate deaminase family. ADAT3 subfamily.</text>
</comment>
<dbReference type="SUPFAM" id="SSF53927">
    <property type="entry name" value="Cytidine deaminase-like"/>
    <property type="match status" value="1"/>
</dbReference>
<dbReference type="CDD" id="cd10540">
    <property type="entry name" value="SET_SpSet7-like"/>
    <property type="match status" value="1"/>
</dbReference>
<dbReference type="GeneID" id="66081611"/>
<keyword evidence="6" id="KW-1185">Reference proteome</keyword>
<dbReference type="InterPro" id="IPR046341">
    <property type="entry name" value="SET_dom_sf"/>
</dbReference>
<dbReference type="GO" id="GO:0008033">
    <property type="term" value="P:tRNA processing"/>
    <property type="evidence" value="ECO:0007669"/>
    <property type="project" value="UniProtKB-KW"/>
</dbReference>
<protein>
    <recommendedName>
        <fullName evidence="7">SET domain-containing protein</fullName>
    </recommendedName>
</protein>
<dbReference type="GO" id="GO:0052717">
    <property type="term" value="F:tRNA-specific adenosine-34 deaminase activity"/>
    <property type="evidence" value="ECO:0007669"/>
    <property type="project" value="TreeGrafter"/>
</dbReference>
<organism evidence="5 6">
    <name type="scientific">Marasmius oreades</name>
    <name type="common">fairy-ring Marasmius</name>
    <dbReference type="NCBI Taxonomy" id="181124"/>
    <lineage>
        <taxon>Eukaryota</taxon>
        <taxon>Fungi</taxon>
        <taxon>Dikarya</taxon>
        <taxon>Basidiomycota</taxon>
        <taxon>Agaricomycotina</taxon>
        <taxon>Agaricomycetes</taxon>
        <taxon>Agaricomycetidae</taxon>
        <taxon>Agaricales</taxon>
        <taxon>Marasmiineae</taxon>
        <taxon>Marasmiaceae</taxon>
        <taxon>Marasmius</taxon>
    </lineage>
</organism>
<dbReference type="Gene3D" id="3.40.140.10">
    <property type="entry name" value="Cytidine Deaminase, domain 2"/>
    <property type="match status" value="1"/>
</dbReference>
<dbReference type="AlphaFoldDB" id="A0A9P7RRS5"/>
<name>A0A9P7RRS5_9AGAR</name>
<feature type="domain" description="SET" evidence="3">
    <location>
        <begin position="13"/>
        <end position="119"/>
    </location>
</feature>
<evidence type="ECO:0000256" key="1">
    <source>
        <dbReference type="ARBA" id="ARBA00022694"/>
    </source>
</evidence>
<evidence type="ECO:0000313" key="5">
    <source>
        <dbReference type="EMBL" id="KAG7088554.1"/>
    </source>
</evidence>
<feature type="domain" description="CMP/dCMP-type deaminase" evidence="4">
    <location>
        <begin position="307"/>
        <end position="443"/>
    </location>
</feature>